<feature type="domain" description="Aminotransferase-like plant mobile" evidence="1">
    <location>
        <begin position="17"/>
        <end position="176"/>
    </location>
</feature>
<comment type="caution">
    <text evidence="2">The sequence shown here is derived from an EMBL/GenBank/DDBJ whole genome shotgun (WGS) entry which is preliminary data.</text>
</comment>
<reference evidence="2 3" key="1">
    <citation type="journal article" date="2021" name="Comput. Struct. Biotechnol. J.">
        <title>De novo genome assembly of the potent medicinal plant Rehmannia glutinosa using nanopore technology.</title>
        <authorList>
            <person name="Ma L."/>
            <person name="Dong C."/>
            <person name="Song C."/>
            <person name="Wang X."/>
            <person name="Zheng X."/>
            <person name="Niu Y."/>
            <person name="Chen S."/>
            <person name="Feng W."/>
        </authorList>
    </citation>
    <scope>NUCLEOTIDE SEQUENCE [LARGE SCALE GENOMIC DNA]</scope>
    <source>
        <strain evidence="2">DH-2019</strain>
    </source>
</reference>
<proteinExistence type="predicted"/>
<accession>A0ABR0WUV0</accession>
<gene>
    <name evidence="2" type="ORF">DH2020_016033</name>
</gene>
<sequence length="181" mass="20798">MSRSLWVYGCRFSSKRLVERWRPETHPFHFPIGEATVTLQDVAIIWGLPIDGDAVVSNDLRRTMSQWADYVHQYLGFIPNLEVDFRNKSAILITTMCNHFEGIEIGNDTLRLQVEQYARGCALILLGILMISDTTGNSVSLLYLQHFEDVRTAGRFSWASVVLSFLYRQLCAMLLRHRSTL</sequence>
<evidence type="ECO:0000313" key="3">
    <source>
        <dbReference type="Proteomes" id="UP001318860"/>
    </source>
</evidence>
<protein>
    <recommendedName>
        <fullName evidence="1">Aminotransferase-like plant mobile domain-containing protein</fullName>
    </recommendedName>
</protein>
<dbReference type="InterPro" id="IPR044824">
    <property type="entry name" value="MAIN-like"/>
</dbReference>
<dbReference type="InterPro" id="IPR019557">
    <property type="entry name" value="AminoTfrase-like_pln_mobile"/>
</dbReference>
<dbReference type="Proteomes" id="UP001318860">
    <property type="component" value="Unassembled WGS sequence"/>
</dbReference>
<dbReference type="Pfam" id="PF10536">
    <property type="entry name" value="PMD"/>
    <property type="match status" value="1"/>
</dbReference>
<evidence type="ECO:0000313" key="2">
    <source>
        <dbReference type="EMBL" id="KAK6151101.1"/>
    </source>
</evidence>
<organism evidence="2 3">
    <name type="scientific">Rehmannia glutinosa</name>
    <name type="common">Chinese foxglove</name>
    <dbReference type="NCBI Taxonomy" id="99300"/>
    <lineage>
        <taxon>Eukaryota</taxon>
        <taxon>Viridiplantae</taxon>
        <taxon>Streptophyta</taxon>
        <taxon>Embryophyta</taxon>
        <taxon>Tracheophyta</taxon>
        <taxon>Spermatophyta</taxon>
        <taxon>Magnoliopsida</taxon>
        <taxon>eudicotyledons</taxon>
        <taxon>Gunneridae</taxon>
        <taxon>Pentapetalae</taxon>
        <taxon>asterids</taxon>
        <taxon>lamiids</taxon>
        <taxon>Lamiales</taxon>
        <taxon>Orobanchaceae</taxon>
        <taxon>Rehmannieae</taxon>
        <taxon>Rehmannia</taxon>
    </lineage>
</organism>
<dbReference type="PANTHER" id="PTHR46033:SF8">
    <property type="entry name" value="PROTEIN MAINTENANCE OF MERISTEMS-LIKE"/>
    <property type="match status" value="1"/>
</dbReference>
<dbReference type="EMBL" id="JABTTQ020000008">
    <property type="protein sequence ID" value="KAK6151101.1"/>
    <property type="molecule type" value="Genomic_DNA"/>
</dbReference>
<dbReference type="PANTHER" id="PTHR46033">
    <property type="entry name" value="PROTEIN MAIN-LIKE 2"/>
    <property type="match status" value="1"/>
</dbReference>
<evidence type="ECO:0000259" key="1">
    <source>
        <dbReference type="Pfam" id="PF10536"/>
    </source>
</evidence>
<keyword evidence="3" id="KW-1185">Reference proteome</keyword>
<name>A0ABR0WUV0_REHGL</name>